<sequence>MTYFTAGAAANYFGPMFSSMATAGTISVTTAGVATAATAGFVGGVAGSVASQAVGSAMGVTSFSWRQVAADGITNAITAGAGQALAGTSAFGKAAADGTRALNTAGGVAQGVASYGGSVVSNAIVGRDTNFSWNAVAASAVGSFLSANTGGRLPLSQGGSSTGNFFGDFAGGFVNGAANATARRMFGFGKQDWGQIAVDAFGNALGNAAVAGVRTWQINHAAERAAVQSGMPTMFDPGYKPEWLYADKAGLPAMGGVDSTSSVTSGLITGFANGDVRRGNTIDPELLQRGAAALGLTREQRIARLNAQYESGTPFDNSISDQDLASLEAAFDGHDIADAPTLATVEVIGYGDASQSLASAIRGSIYNSDPFGLYRYIDQPRSASGNGSGASGKNAYEKYVSLPLMPSAYGRYDELTAAQMAQMEGEYQAMRPYLNEVRGNSVRSVADKFAKMGLPFTRRWGYEIGANIVPSLVGGFEITDVTLGHSYVDIDGNPQAGVNIPLNKYSVADVHFHPIDVFPLEESVFSGAAIYDISEGGLKGYTGDLWNNYDQNIDGYVYRAGENEVMSGAWRFDQARFRSDLKTAEISGAYLDSRSEEYVIPLD</sequence>
<dbReference type="RefSeq" id="WP_332617336.1">
    <property type="nucleotide sequence ID" value="NZ_JAXGFP010000006.1"/>
</dbReference>
<accession>A0ABU7Z087</accession>
<evidence type="ECO:0000313" key="2">
    <source>
        <dbReference type="EMBL" id="MEG3184630.1"/>
    </source>
</evidence>
<keyword evidence="1" id="KW-0732">Signal</keyword>
<organism evidence="2 3">
    <name type="scientific">Novilysobacter erysipheiresistens</name>
    <dbReference type="NCBI Taxonomy" id="1749332"/>
    <lineage>
        <taxon>Bacteria</taxon>
        <taxon>Pseudomonadati</taxon>
        <taxon>Pseudomonadota</taxon>
        <taxon>Gammaproteobacteria</taxon>
        <taxon>Lysobacterales</taxon>
        <taxon>Lysobacteraceae</taxon>
        <taxon>Novilysobacter</taxon>
    </lineage>
</organism>
<protein>
    <submittedName>
        <fullName evidence="2">Uncharacterized protein</fullName>
    </submittedName>
</protein>
<feature type="signal peptide" evidence="1">
    <location>
        <begin position="1"/>
        <end position="23"/>
    </location>
</feature>
<feature type="chain" id="PRO_5047142058" evidence="1">
    <location>
        <begin position="24"/>
        <end position="603"/>
    </location>
</feature>
<name>A0ABU7Z087_9GAMM</name>
<reference evidence="2 3" key="1">
    <citation type="journal article" date="2016" name="Int. J. Syst. Evol. Microbiol.">
        <title>Lysobacter erysipheiresistens sp. nov., an antagonist of powdery mildew, isolated from tobacco-cultivated soil.</title>
        <authorList>
            <person name="Xie B."/>
            <person name="Li T."/>
            <person name="Lin X."/>
            <person name="Wang C.J."/>
            <person name="Chen Y.J."/>
            <person name="Liu W.J."/>
            <person name="Zhao Z.W."/>
        </authorList>
    </citation>
    <scope>NUCLEOTIDE SEQUENCE [LARGE SCALE GENOMIC DNA]</scope>
    <source>
        <strain evidence="2 3">RS-LYSO-3</strain>
    </source>
</reference>
<evidence type="ECO:0000256" key="1">
    <source>
        <dbReference type="SAM" id="SignalP"/>
    </source>
</evidence>
<dbReference type="Proteomes" id="UP001355056">
    <property type="component" value="Unassembled WGS sequence"/>
</dbReference>
<gene>
    <name evidence="2" type="ORF">SNE34_11480</name>
</gene>
<evidence type="ECO:0000313" key="3">
    <source>
        <dbReference type="Proteomes" id="UP001355056"/>
    </source>
</evidence>
<comment type="caution">
    <text evidence="2">The sequence shown here is derived from an EMBL/GenBank/DDBJ whole genome shotgun (WGS) entry which is preliminary data.</text>
</comment>
<proteinExistence type="predicted"/>
<dbReference type="EMBL" id="JAXGFP010000006">
    <property type="protein sequence ID" value="MEG3184630.1"/>
    <property type="molecule type" value="Genomic_DNA"/>
</dbReference>
<keyword evidence="3" id="KW-1185">Reference proteome</keyword>